<proteinExistence type="predicted"/>
<evidence type="ECO:0000313" key="5">
    <source>
        <dbReference type="Proteomes" id="UP000646053"/>
    </source>
</evidence>
<feature type="transmembrane region" description="Helical" evidence="2">
    <location>
        <begin position="12"/>
        <end position="32"/>
    </location>
</feature>
<dbReference type="InterPro" id="IPR019606">
    <property type="entry name" value="GerMN"/>
</dbReference>
<protein>
    <submittedName>
        <fullName evidence="4">Spore germination protein</fullName>
    </submittedName>
</protein>
<dbReference type="RefSeq" id="WP_162421592.1">
    <property type="nucleotide sequence ID" value="NZ_WVIE01000002.1"/>
</dbReference>
<dbReference type="Pfam" id="PF10646">
    <property type="entry name" value="Germane"/>
    <property type="match status" value="1"/>
</dbReference>
<dbReference type="SMART" id="SM00909">
    <property type="entry name" value="Germane"/>
    <property type="match status" value="1"/>
</dbReference>
<dbReference type="AlphaFoldDB" id="A0A8J7YXS1"/>
<accession>A0A8J7YXS1</accession>
<organism evidence="4 5">
    <name type="scientific">Myxacorys almedinensis A</name>
    <dbReference type="NCBI Taxonomy" id="2690445"/>
    <lineage>
        <taxon>Bacteria</taxon>
        <taxon>Bacillati</taxon>
        <taxon>Cyanobacteriota</taxon>
        <taxon>Cyanophyceae</taxon>
        <taxon>Leptolyngbyales</taxon>
        <taxon>Leptolyngbyaceae</taxon>
        <taxon>Myxacorys</taxon>
        <taxon>Myxacorys almedinensis</taxon>
    </lineage>
</organism>
<comment type="caution">
    <text evidence="4">The sequence shown here is derived from an EMBL/GenBank/DDBJ whole genome shotgun (WGS) entry which is preliminary data.</text>
</comment>
<keyword evidence="2" id="KW-0812">Transmembrane</keyword>
<keyword evidence="5" id="KW-1185">Reference proteome</keyword>
<gene>
    <name evidence="4" type="ORF">GS601_02030</name>
</gene>
<reference evidence="4" key="1">
    <citation type="submission" date="2019-12" db="EMBL/GenBank/DDBJ databases">
        <title>High-Quality draft genome sequences of three cyanobacteria isolated from the limestone walls of the Old Cathedral of Coimbra.</title>
        <authorList>
            <person name="Tiago I."/>
            <person name="Soares F."/>
            <person name="Portugal A."/>
        </authorList>
    </citation>
    <scope>NUCLEOTIDE SEQUENCE</scope>
    <source>
        <strain evidence="4">A</strain>
    </source>
</reference>
<feature type="domain" description="GerMN" evidence="3">
    <location>
        <begin position="111"/>
        <end position="197"/>
    </location>
</feature>
<keyword evidence="2" id="KW-1133">Transmembrane helix</keyword>
<evidence type="ECO:0000256" key="2">
    <source>
        <dbReference type="SAM" id="Phobius"/>
    </source>
</evidence>
<evidence type="ECO:0000256" key="1">
    <source>
        <dbReference type="SAM" id="MobiDB-lite"/>
    </source>
</evidence>
<dbReference type="Proteomes" id="UP000646053">
    <property type="component" value="Unassembled WGS sequence"/>
</dbReference>
<feature type="region of interest" description="Disordered" evidence="1">
    <location>
        <begin position="34"/>
        <end position="79"/>
    </location>
</feature>
<evidence type="ECO:0000313" key="4">
    <source>
        <dbReference type="EMBL" id="NDJ16074.1"/>
    </source>
</evidence>
<evidence type="ECO:0000259" key="3">
    <source>
        <dbReference type="SMART" id="SM00909"/>
    </source>
</evidence>
<sequence>MQEQKRRIPVGIVVGLSAAMVAAGSATAYFTWQQSQNKPTPNAAIEQAQPTPSASPLPPPAVTSPNQASPNPQAASEKAARAYWLEDRGAEIQLTAAPVKVQENVKPEVALTTAINAVLGSPPDKNMASAIPPGTQLRSLQVQPDGVRVDLSKSFTTGGGSLSMSTRLAQVLYTATSLDPKTPVFLSVEGKTLKTLGGEGLIVDQPLTRTSFEQAFGQSVE</sequence>
<dbReference type="EMBL" id="WVIE01000002">
    <property type="protein sequence ID" value="NDJ16074.1"/>
    <property type="molecule type" value="Genomic_DNA"/>
</dbReference>
<keyword evidence="2" id="KW-0472">Membrane</keyword>
<feature type="compositionally biased region" description="Pro residues" evidence="1">
    <location>
        <begin position="53"/>
        <end position="62"/>
    </location>
</feature>
<name>A0A8J7YXS1_9CYAN</name>